<protein>
    <recommendedName>
        <fullName evidence="1">Reverse transcriptase Ty1/copia-type domain-containing protein</fullName>
    </recommendedName>
</protein>
<evidence type="ECO:0000259" key="1">
    <source>
        <dbReference type="Pfam" id="PF07727"/>
    </source>
</evidence>
<evidence type="ECO:0000313" key="3">
    <source>
        <dbReference type="Proteomes" id="UP001190700"/>
    </source>
</evidence>
<dbReference type="Pfam" id="PF07727">
    <property type="entry name" value="RVT_2"/>
    <property type="match status" value="1"/>
</dbReference>
<proteinExistence type="predicted"/>
<evidence type="ECO:0000313" key="2">
    <source>
        <dbReference type="EMBL" id="KAK3233086.1"/>
    </source>
</evidence>
<dbReference type="InterPro" id="IPR013103">
    <property type="entry name" value="RVT_2"/>
</dbReference>
<comment type="caution">
    <text evidence="2">The sequence shown here is derived from an EMBL/GenBank/DDBJ whole genome shotgun (WGS) entry which is preliminary data.</text>
</comment>
<gene>
    <name evidence="2" type="ORF">CYMTET_56595</name>
</gene>
<sequence>MDVETAFLNSVLEEDLFVKLPRGVEYAGTTCAKLLKVVYGLKQAGKEWLETSDAFIMGYDERRQRSDVEPCLYYIRDFGLTVIILAYVDDYLVATDDEAWYNNFVAAFNSEYACKDLGVLDLVMGIGVRWGPGVA</sequence>
<feature type="domain" description="Reverse transcriptase Ty1/copia-type" evidence="1">
    <location>
        <begin position="1"/>
        <end position="128"/>
    </location>
</feature>
<dbReference type="AlphaFoldDB" id="A0AAE0BAZ7"/>
<accession>A0AAE0BAZ7</accession>
<reference evidence="2 3" key="1">
    <citation type="journal article" date="2015" name="Genome Biol. Evol.">
        <title>Comparative Genomics of a Bacterivorous Green Alga Reveals Evolutionary Causalities and Consequences of Phago-Mixotrophic Mode of Nutrition.</title>
        <authorList>
            <person name="Burns J.A."/>
            <person name="Paasch A."/>
            <person name="Narechania A."/>
            <person name="Kim E."/>
        </authorList>
    </citation>
    <scope>NUCLEOTIDE SEQUENCE [LARGE SCALE GENOMIC DNA]</scope>
    <source>
        <strain evidence="2 3">PLY_AMNH</strain>
    </source>
</reference>
<keyword evidence="3" id="KW-1185">Reference proteome</keyword>
<name>A0AAE0BAZ7_9CHLO</name>
<dbReference type="Proteomes" id="UP001190700">
    <property type="component" value="Unassembled WGS sequence"/>
</dbReference>
<organism evidence="2 3">
    <name type="scientific">Cymbomonas tetramitiformis</name>
    <dbReference type="NCBI Taxonomy" id="36881"/>
    <lineage>
        <taxon>Eukaryota</taxon>
        <taxon>Viridiplantae</taxon>
        <taxon>Chlorophyta</taxon>
        <taxon>Pyramimonadophyceae</taxon>
        <taxon>Pyramimonadales</taxon>
        <taxon>Pyramimonadaceae</taxon>
        <taxon>Cymbomonas</taxon>
    </lineage>
</organism>
<dbReference type="EMBL" id="LGRX02035805">
    <property type="protein sequence ID" value="KAK3233086.1"/>
    <property type="molecule type" value="Genomic_DNA"/>
</dbReference>